<reference evidence="10 11" key="1">
    <citation type="submission" date="2009-06" db="EMBL/GenBank/DDBJ databases">
        <title>The draft genome of Clostridium carboxidivorans P7.</title>
        <authorList>
            <consortium name="US DOE Joint Genome Institute (JGI-PGF)"/>
            <person name="Lucas S."/>
            <person name="Copeland A."/>
            <person name="Lapidus A."/>
            <person name="Glavina del Rio T."/>
            <person name="Tice H."/>
            <person name="Bruce D."/>
            <person name="Goodwin L."/>
            <person name="Pitluck S."/>
            <person name="Larimer F."/>
            <person name="Land M.L."/>
            <person name="Hauser L."/>
            <person name="Hemme C.L."/>
        </authorList>
    </citation>
    <scope>NUCLEOTIDE SEQUENCE [LARGE SCALE GENOMIC DNA]</scope>
    <source>
        <strain evidence="10 11">P7</strain>
    </source>
</reference>
<protein>
    <recommendedName>
        <fullName evidence="2">aminomethyltransferase</fullName>
        <ecNumber evidence="2">2.1.2.10</ecNumber>
    </recommendedName>
    <alternativeName>
        <fullName evidence="5">Glycine cleavage system T protein</fullName>
    </alternativeName>
</protein>
<organism evidence="10 11">
    <name type="scientific">Clostridium carboxidivorans P7</name>
    <dbReference type="NCBI Taxonomy" id="536227"/>
    <lineage>
        <taxon>Bacteria</taxon>
        <taxon>Bacillati</taxon>
        <taxon>Bacillota</taxon>
        <taxon>Clostridia</taxon>
        <taxon>Eubacteriales</taxon>
        <taxon>Clostridiaceae</taxon>
        <taxon>Clostridium</taxon>
    </lineage>
</organism>
<dbReference type="NCBIfam" id="TIGR00528">
    <property type="entry name" value="gcvT"/>
    <property type="match status" value="1"/>
</dbReference>
<dbReference type="InterPro" id="IPR028896">
    <property type="entry name" value="GcvT/YgfZ/DmdA"/>
</dbReference>
<dbReference type="GO" id="GO:0008483">
    <property type="term" value="F:transaminase activity"/>
    <property type="evidence" value="ECO:0007669"/>
    <property type="project" value="UniProtKB-KW"/>
</dbReference>
<dbReference type="AlphaFoldDB" id="C6PNB1"/>
<sequence length="381" mass="43107">MAFVKMCPMVLFLLYEYIGGNSMEALKKTPLYNVYEEYGGKIGKIAGWALPMQFEGVVEEYKAVRKKAGLFDISHVGKIQIKGKDAFHFIQNLVTNDIESLEENRAMYTLMCYPYGAVIEIVLLYKLSENDYLITINSGNVKRIFKWLINKKNKHDVSIINISNEICELALQGPKSETILQKLTDIDLKEIKYLSFRKDVSICDTKCLLSRTGYTGEDGFEIYILPKDLELLWNSILKAGREEGIKPAGLCVRDALRLDSNLPPFGDELLEDITPFEAGLKTYVNLRKNDFIGKNALKKESEKGIKRKIVKFETGDKCTNEISGSNVIFNGEKVGIVATEQFSPKKKKNMGLALVDLKYSKLGTTIFIKDMNDLVKAKVTR</sequence>
<evidence type="ECO:0000256" key="2">
    <source>
        <dbReference type="ARBA" id="ARBA00012616"/>
    </source>
</evidence>
<gene>
    <name evidence="10" type="ORF">CcarbDRAFT_0278</name>
</gene>
<comment type="similarity">
    <text evidence="1">Belongs to the GcvT family.</text>
</comment>
<dbReference type="GO" id="GO:0005829">
    <property type="term" value="C:cytosol"/>
    <property type="evidence" value="ECO:0007669"/>
    <property type="project" value="TreeGrafter"/>
</dbReference>
<dbReference type="InterPro" id="IPR027266">
    <property type="entry name" value="TrmE/GcvT-like"/>
</dbReference>
<proteinExistence type="inferred from homology"/>
<accession>C6PNB1</accession>
<dbReference type="eggNOG" id="COG0404">
    <property type="taxonomic scope" value="Bacteria"/>
</dbReference>
<dbReference type="InterPro" id="IPR029043">
    <property type="entry name" value="GcvT/YgfZ_C"/>
</dbReference>
<dbReference type="Pfam" id="PF01571">
    <property type="entry name" value="GCV_T"/>
    <property type="match status" value="1"/>
</dbReference>
<dbReference type="Gene3D" id="3.30.1360.120">
    <property type="entry name" value="Probable tRNA modification gtpase trme, domain 1"/>
    <property type="match status" value="1"/>
</dbReference>
<comment type="caution">
    <text evidence="10">The sequence shown here is derived from an EMBL/GenBank/DDBJ whole genome shotgun (WGS) entry which is preliminary data.</text>
</comment>
<evidence type="ECO:0000256" key="3">
    <source>
        <dbReference type="ARBA" id="ARBA00022576"/>
    </source>
</evidence>
<evidence type="ECO:0000256" key="1">
    <source>
        <dbReference type="ARBA" id="ARBA00008609"/>
    </source>
</evidence>
<dbReference type="NCBIfam" id="NF001567">
    <property type="entry name" value="PRK00389.1"/>
    <property type="match status" value="1"/>
</dbReference>
<dbReference type="PANTHER" id="PTHR43757:SF2">
    <property type="entry name" value="AMINOMETHYLTRANSFERASE, MITOCHONDRIAL"/>
    <property type="match status" value="1"/>
</dbReference>
<keyword evidence="4" id="KW-0808">Transferase</keyword>
<dbReference type="GO" id="GO:0006546">
    <property type="term" value="P:glycine catabolic process"/>
    <property type="evidence" value="ECO:0007669"/>
    <property type="project" value="InterPro"/>
</dbReference>
<keyword evidence="11" id="KW-1185">Reference proteome</keyword>
<dbReference type="InterPro" id="IPR006222">
    <property type="entry name" value="GCVT_N"/>
</dbReference>
<evidence type="ECO:0000256" key="4">
    <source>
        <dbReference type="ARBA" id="ARBA00022679"/>
    </source>
</evidence>
<dbReference type="PIRSF" id="PIRSF006487">
    <property type="entry name" value="GcvT"/>
    <property type="match status" value="1"/>
</dbReference>
<dbReference type="EC" id="2.1.2.10" evidence="2"/>
<dbReference type="STRING" id="536227.Ccar_23385"/>
<dbReference type="GO" id="GO:0004047">
    <property type="term" value="F:aminomethyltransferase activity"/>
    <property type="evidence" value="ECO:0007669"/>
    <property type="project" value="UniProtKB-EC"/>
</dbReference>
<evidence type="ECO:0000313" key="11">
    <source>
        <dbReference type="Proteomes" id="UP000004198"/>
    </source>
</evidence>
<dbReference type="Pfam" id="PF08669">
    <property type="entry name" value="GCV_T_C"/>
    <property type="match status" value="1"/>
</dbReference>
<dbReference type="GO" id="GO:0005960">
    <property type="term" value="C:glycine cleavage complex"/>
    <property type="evidence" value="ECO:0007669"/>
    <property type="project" value="InterPro"/>
</dbReference>
<evidence type="ECO:0000256" key="6">
    <source>
        <dbReference type="ARBA" id="ARBA00047665"/>
    </source>
</evidence>
<dbReference type="Gene3D" id="4.10.1250.10">
    <property type="entry name" value="Aminomethyltransferase fragment"/>
    <property type="match status" value="1"/>
</dbReference>
<evidence type="ECO:0000256" key="5">
    <source>
        <dbReference type="ARBA" id="ARBA00031395"/>
    </source>
</evidence>
<dbReference type="Proteomes" id="UP000004198">
    <property type="component" value="Unassembled WGS sequence"/>
</dbReference>
<comment type="catalytic activity">
    <reaction evidence="6">
        <text>N(6)-[(R)-S(8)-aminomethyldihydrolipoyl]-L-lysyl-[protein] + (6S)-5,6,7,8-tetrahydrofolate = N(6)-[(R)-dihydrolipoyl]-L-lysyl-[protein] + (6R)-5,10-methylene-5,6,7,8-tetrahydrofolate + NH4(+)</text>
        <dbReference type="Rhea" id="RHEA:16945"/>
        <dbReference type="Rhea" id="RHEA-COMP:10475"/>
        <dbReference type="Rhea" id="RHEA-COMP:10492"/>
        <dbReference type="ChEBI" id="CHEBI:15636"/>
        <dbReference type="ChEBI" id="CHEBI:28938"/>
        <dbReference type="ChEBI" id="CHEBI:57453"/>
        <dbReference type="ChEBI" id="CHEBI:83100"/>
        <dbReference type="ChEBI" id="CHEBI:83143"/>
        <dbReference type="EC" id="2.1.2.10"/>
    </reaction>
</comment>
<dbReference type="Gene3D" id="3.30.70.1400">
    <property type="entry name" value="Aminomethyltransferase beta-barrel domains"/>
    <property type="match status" value="1"/>
</dbReference>
<dbReference type="InterPro" id="IPR006223">
    <property type="entry name" value="GcvT"/>
</dbReference>
<feature type="domain" description="Aminomethyltransferase C-terminal" evidence="9">
    <location>
        <begin position="307"/>
        <end position="380"/>
    </location>
</feature>
<dbReference type="PANTHER" id="PTHR43757">
    <property type="entry name" value="AMINOMETHYLTRANSFERASE"/>
    <property type="match status" value="1"/>
</dbReference>
<dbReference type="SUPFAM" id="SSF103025">
    <property type="entry name" value="Folate-binding domain"/>
    <property type="match status" value="1"/>
</dbReference>
<dbReference type="Gene3D" id="2.40.30.110">
    <property type="entry name" value="Aminomethyltransferase beta-barrel domains"/>
    <property type="match status" value="1"/>
</dbReference>
<dbReference type="SUPFAM" id="SSF101790">
    <property type="entry name" value="Aminomethyltransferase beta-barrel domain"/>
    <property type="match status" value="1"/>
</dbReference>
<evidence type="ECO:0000259" key="8">
    <source>
        <dbReference type="Pfam" id="PF01571"/>
    </source>
</evidence>
<dbReference type="InterPro" id="IPR013977">
    <property type="entry name" value="GcvT_C"/>
</dbReference>
<evidence type="ECO:0000259" key="9">
    <source>
        <dbReference type="Pfam" id="PF08669"/>
    </source>
</evidence>
<evidence type="ECO:0000313" key="10">
    <source>
        <dbReference type="EMBL" id="EET89232.1"/>
    </source>
</evidence>
<dbReference type="EMBL" id="ACVI01000003">
    <property type="protein sequence ID" value="EET89232.1"/>
    <property type="molecule type" value="Genomic_DNA"/>
</dbReference>
<keyword evidence="3" id="KW-0032">Aminotransferase</keyword>
<name>C6PNB1_9CLOT</name>
<feature type="domain" description="GCVT N-terminal" evidence="8">
    <location>
        <begin position="31"/>
        <end position="288"/>
    </location>
</feature>
<feature type="binding site" evidence="7">
    <location>
        <position position="221"/>
    </location>
    <ligand>
        <name>substrate</name>
    </ligand>
</feature>
<evidence type="ECO:0000256" key="7">
    <source>
        <dbReference type="PIRSR" id="PIRSR006487-1"/>
    </source>
</evidence>